<evidence type="ECO:0000256" key="1">
    <source>
        <dbReference type="ARBA" id="ARBA00038414"/>
    </source>
</evidence>
<name>A0A2W5SHJ6_ANCNO</name>
<reference evidence="2 3" key="1">
    <citation type="submission" date="2017-08" db="EMBL/GenBank/DDBJ databases">
        <title>Infants hospitalized years apart are colonized by the same room-sourced microbial strains.</title>
        <authorList>
            <person name="Brooks B."/>
            <person name="Olm M.R."/>
            <person name="Firek B.A."/>
            <person name="Baker R."/>
            <person name="Thomas B.C."/>
            <person name="Morowitz M.J."/>
            <person name="Banfield J.F."/>
        </authorList>
    </citation>
    <scope>NUCLEOTIDE SEQUENCE [LARGE SCALE GENOMIC DNA]</scope>
    <source>
        <strain evidence="2">S2_005_001_R2_27</strain>
    </source>
</reference>
<dbReference type="Gene3D" id="3.40.50.12500">
    <property type="match status" value="1"/>
</dbReference>
<dbReference type="Pfam" id="PF01177">
    <property type="entry name" value="Asp_Glu_race"/>
    <property type="match status" value="1"/>
</dbReference>
<dbReference type="Proteomes" id="UP000248887">
    <property type="component" value="Unassembled WGS sequence"/>
</dbReference>
<dbReference type="GO" id="GO:0047661">
    <property type="term" value="F:amino-acid racemase activity"/>
    <property type="evidence" value="ECO:0007669"/>
    <property type="project" value="InterPro"/>
</dbReference>
<evidence type="ECO:0008006" key="4">
    <source>
        <dbReference type="Google" id="ProtNLM"/>
    </source>
</evidence>
<dbReference type="AlphaFoldDB" id="A0A2W5SHJ6"/>
<accession>A0A2W5SHJ6</accession>
<comment type="caution">
    <text evidence="2">The sequence shown here is derived from an EMBL/GenBank/DDBJ whole genome shotgun (WGS) entry which is preliminary data.</text>
</comment>
<comment type="similarity">
    <text evidence="1">Belongs to the HyuE racemase family.</text>
</comment>
<dbReference type="EMBL" id="QFQD01000033">
    <property type="protein sequence ID" value="PZQ82307.1"/>
    <property type="molecule type" value="Genomic_DNA"/>
</dbReference>
<dbReference type="InterPro" id="IPR053714">
    <property type="entry name" value="Iso_Racemase_Enz_sf"/>
</dbReference>
<proteinExistence type="inferred from homology"/>
<organism evidence="2 3">
    <name type="scientific">Ancylobacter novellus</name>
    <name type="common">Thiobacillus novellus</name>
    <dbReference type="NCBI Taxonomy" id="921"/>
    <lineage>
        <taxon>Bacteria</taxon>
        <taxon>Pseudomonadati</taxon>
        <taxon>Pseudomonadota</taxon>
        <taxon>Alphaproteobacteria</taxon>
        <taxon>Hyphomicrobiales</taxon>
        <taxon>Xanthobacteraceae</taxon>
        <taxon>Ancylobacter</taxon>
    </lineage>
</organism>
<sequence>MSDSPRIVLIHALEESVVPSRKAFGMQWPEALVFDLLDTSLAVDLAAAGSVDAAMIRRFVTLADYAASASGAGGVAAGILFTCSAFGPAIEAVKERLAIPVLRPNEAAFRAALAQGDRIGLVVSFGPSGAALSSELEAMAQAEGRRVTIQVAVADGALSALKAGNGEEHDARVAAAAAGLRDCDVIVLGQFSLARSRAAVVQAVGGVEVVTTPDAAVIALRDLVLARRGE</sequence>
<dbReference type="InterPro" id="IPR015942">
    <property type="entry name" value="Asp/Glu/hydantoin_racemase"/>
</dbReference>
<evidence type="ECO:0000313" key="3">
    <source>
        <dbReference type="Proteomes" id="UP000248887"/>
    </source>
</evidence>
<gene>
    <name evidence="2" type="ORF">DI549_11670</name>
</gene>
<protein>
    <recommendedName>
        <fullName evidence="4">Asp/Glu/hydantoin racemase</fullName>
    </recommendedName>
</protein>
<evidence type="ECO:0000313" key="2">
    <source>
        <dbReference type="EMBL" id="PZQ82307.1"/>
    </source>
</evidence>